<dbReference type="EMBL" id="CH408029">
    <property type="protein sequence ID" value="EAQ93831.1"/>
    <property type="molecule type" value="Genomic_DNA"/>
</dbReference>
<reference evidence="3" key="1">
    <citation type="journal article" date="2015" name="Genome Announc.">
        <title>Draft genome sequence of the cellulolytic fungus Chaetomium globosum.</title>
        <authorList>
            <person name="Cuomo C.A."/>
            <person name="Untereiner W.A."/>
            <person name="Ma L.-J."/>
            <person name="Grabherr M."/>
            <person name="Birren B.W."/>
        </authorList>
    </citation>
    <scope>NUCLEOTIDE SEQUENCE [LARGE SCALE GENOMIC DNA]</scope>
    <source>
        <strain evidence="3">ATCC 6205 / CBS 148.51 / DSM 1962 / NBRC 6347 / NRRL 1970</strain>
    </source>
</reference>
<evidence type="ECO:0000256" key="1">
    <source>
        <dbReference type="SAM" id="SignalP"/>
    </source>
</evidence>
<dbReference type="GeneID" id="4386668"/>
<keyword evidence="3" id="KW-1185">Reference proteome</keyword>
<dbReference type="RefSeq" id="XP_001221287.1">
    <property type="nucleotide sequence ID" value="XM_001221286.1"/>
</dbReference>
<dbReference type="Proteomes" id="UP000001056">
    <property type="component" value="Unassembled WGS sequence"/>
</dbReference>
<feature type="signal peptide" evidence="1">
    <location>
        <begin position="1"/>
        <end position="24"/>
    </location>
</feature>
<gene>
    <name evidence="2" type="ORF">CHGG_02066</name>
</gene>
<evidence type="ECO:0000313" key="3">
    <source>
        <dbReference type="Proteomes" id="UP000001056"/>
    </source>
</evidence>
<sequence>MEDHGLDYHRALLACFLLSAAVSAYSGQIDPMRWTPPLESALVAISDTYSQGDHVLAVQVRLQLLKGRAVQIRDQGHKPDHNVAEVLLVKLEELRPAVEQHQVPPLLPNLPPFRGIAFPQWAQLTRCLVAAAPLSRRPTRAGPMAPQGRFWIWWCCLDEVVGRLEGMAREAGEVVSGGVGACGVADEEMFMKLVLGLRGFRERVVGERAGRGRAGGAAAGRDGGEGVAVGDVEEERMVLAPQKGYFRNPRFWLDQIWGSGLTP</sequence>
<dbReference type="HOGENOM" id="CLU_1057683_0_0_1"/>
<feature type="chain" id="PRO_5004209127" evidence="1">
    <location>
        <begin position="25"/>
        <end position="263"/>
    </location>
</feature>
<accession>Q2HCI8</accession>
<proteinExistence type="predicted"/>
<evidence type="ECO:0000313" key="2">
    <source>
        <dbReference type="EMBL" id="EAQ93831.1"/>
    </source>
</evidence>
<organism evidence="2 3">
    <name type="scientific">Chaetomium globosum (strain ATCC 6205 / CBS 148.51 / DSM 1962 / NBRC 6347 / NRRL 1970)</name>
    <name type="common">Soil fungus</name>
    <dbReference type="NCBI Taxonomy" id="306901"/>
    <lineage>
        <taxon>Eukaryota</taxon>
        <taxon>Fungi</taxon>
        <taxon>Dikarya</taxon>
        <taxon>Ascomycota</taxon>
        <taxon>Pezizomycotina</taxon>
        <taxon>Sordariomycetes</taxon>
        <taxon>Sordariomycetidae</taxon>
        <taxon>Sordariales</taxon>
        <taxon>Chaetomiaceae</taxon>
        <taxon>Chaetomium</taxon>
    </lineage>
</organism>
<dbReference type="AlphaFoldDB" id="Q2HCI8"/>
<dbReference type="InParanoid" id="Q2HCI8"/>
<dbReference type="VEuPathDB" id="FungiDB:CHGG_02066"/>
<protein>
    <submittedName>
        <fullName evidence="2">Uncharacterized protein</fullName>
    </submittedName>
</protein>
<keyword evidence="1" id="KW-0732">Signal</keyword>
<name>Q2HCI8_CHAGB</name>